<sequence>MLVLLQAWPINQPRPLQIVPSAGSAYDEEILGAIKVIFPAGDDDASVVAKAQAVVSLHQKEAELLSPIAEVPKERTSLNAQKRKSIIKL</sequence>
<accession>A0A059ALK3</accession>
<dbReference type="InParanoid" id="A0A059ALK3"/>
<proteinExistence type="predicted"/>
<organism evidence="1">
    <name type="scientific">Eucalyptus grandis</name>
    <name type="common">Flooded gum</name>
    <dbReference type="NCBI Taxonomy" id="71139"/>
    <lineage>
        <taxon>Eukaryota</taxon>
        <taxon>Viridiplantae</taxon>
        <taxon>Streptophyta</taxon>
        <taxon>Embryophyta</taxon>
        <taxon>Tracheophyta</taxon>
        <taxon>Spermatophyta</taxon>
        <taxon>Magnoliopsida</taxon>
        <taxon>eudicotyledons</taxon>
        <taxon>Gunneridae</taxon>
        <taxon>Pentapetalae</taxon>
        <taxon>rosids</taxon>
        <taxon>malvids</taxon>
        <taxon>Myrtales</taxon>
        <taxon>Myrtaceae</taxon>
        <taxon>Myrtoideae</taxon>
        <taxon>Eucalypteae</taxon>
        <taxon>Eucalyptus</taxon>
    </lineage>
</organism>
<gene>
    <name evidence="1" type="ORF">EUGRSUZ_I00817</name>
</gene>
<reference evidence="1" key="1">
    <citation type="submission" date="2013-07" db="EMBL/GenBank/DDBJ databases">
        <title>The genome of Eucalyptus grandis.</title>
        <authorList>
            <person name="Schmutz J."/>
            <person name="Hayes R."/>
            <person name="Myburg A."/>
            <person name="Tuskan G."/>
            <person name="Grattapaglia D."/>
            <person name="Rokhsar D.S."/>
        </authorList>
    </citation>
    <scope>NUCLEOTIDE SEQUENCE</scope>
    <source>
        <tissue evidence="1">Leaf extractions</tissue>
    </source>
</reference>
<evidence type="ECO:0000313" key="1">
    <source>
        <dbReference type="EMBL" id="KCW54867.1"/>
    </source>
</evidence>
<dbReference type="Gramene" id="KCW54867">
    <property type="protein sequence ID" value="KCW54867"/>
    <property type="gene ID" value="EUGRSUZ_I00817"/>
</dbReference>
<name>A0A059ALK3_EUCGR</name>
<protein>
    <submittedName>
        <fullName evidence="1">Uncharacterized protein</fullName>
    </submittedName>
</protein>
<dbReference type="AlphaFoldDB" id="A0A059ALK3"/>
<dbReference type="EMBL" id="KK198761">
    <property type="protein sequence ID" value="KCW54867.1"/>
    <property type="molecule type" value="Genomic_DNA"/>
</dbReference>